<dbReference type="NCBIfam" id="TIGR00254">
    <property type="entry name" value="GGDEF"/>
    <property type="match status" value="1"/>
</dbReference>
<dbReference type="Pfam" id="PF00990">
    <property type="entry name" value="GGDEF"/>
    <property type="match status" value="1"/>
</dbReference>
<dbReference type="PROSITE" id="PS50887">
    <property type="entry name" value="GGDEF"/>
    <property type="match status" value="1"/>
</dbReference>
<feature type="transmembrane region" description="Helical" evidence="1">
    <location>
        <begin position="6"/>
        <end position="25"/>
    </location>
</feature>
<sequence>MNLVSNLVINIYSITLLVVILCHSLKNNEKQSRQYKIFIMMLQITILMLILDILSRFDGKPNTVYTIINHVGNFLISLASPILASLWLLYVDSQIFHEHKRTSRISYLILGINVGNVIMVVLTQFFGWFYYIDSNNIYHRGPLFLLSASITVALIALAFVLITVNQKNIEKKYYFSLVFFAVPPLICIILQVVFYGISLMLNSVVLSLLIVFLNIQNQSMHIDYLTGINNRKRLEAYLKQKVSTSNENKTFSAIMMDLDDFKSINDTFGHDVGDDALKLTAKLLKNCTRSKDFIARFGGDEFCIVLDISNKNELDCVIRRINDCTKKYNESSGKPYKISFSMGYAVYDYNSRMSVEEFQKQIDILMYENKRINKEIKNENNGIHI</sequence>
<dbReference type="EMBL" id="PTIS01000005">
    <property type="protein sequence ID" value="PPK48700.1"/>
    <property type="molecule type" value="Genomic_DNA"/>
</dbReference>
<dbReference type="RefSeq" id="WP_104409643.1">
    <property type="nucleotide sequence ID" value="NZ_PTIS01000005.1"/>
</dbReference>
<keyword evidence="1" id="KW-0812">Transmembrane</keyword>
<keyword evidence="1" id="KW-1133">Transmembrane helix</keyword>
<dbReference type="AlphaFoldDB" id="A0A2S6FYQ4"/>
<dbReference type="SMART" id="SM00267">
    <property type="entry name" value="GGDEF"/>
    <property type="match status" value="1"/>
</dbReference>
<evidence type="ECO:0000313" key="3">
    <source>
        <dbReference type="EMBL" id="PPK48700.1"/>
    </source>
</evidence>
<feature type="transmembrane region" description="Helical" evidence="1">
    <location>
        <begin position="174"/>
        <end position="193"/>
    </location>
</feature>
<dbReference type="InterPro" id="IPR050469">
    <property type="entry name" value="Diguanylate_Cyclase"/>
</dbReference>
<dbReference type="STRING" id="37659.GCA_000703125_01561"/>
<dbReference type="CDD" id="cd01949">
    <property type="entry name" value="GGDEF"/>
    <property type="match status" value="1"/>
</dbReference>
<feature type="transmembrane region" description="Helical" evidence="1">
    <location>
        <begin position="37"/>
        <end position="54"/>
    </location>
</feature>
<name>A0A2S6FYQ4_9CLOT</name>
<dbReference type="OrthoDB" id="9805474at2"/>
<dbReference type="GO" id="GO:0052621">
    <property type="term" value="F:diguanylate cyclase activity"/>
    <property type="evidence" value="ECO:0007669"/>
    <property type="project" value="TreeGrafter"/>
</dbReference>
<feature type="transmembrane region" description="Helical" evidence="1">
    <location>
        <begin position="105"/>
        <end position="131"/>
    </location>
</feature>
<organism evidence="3 4">
    <name type="scientific">Clostridium algidicarnis DSM 15099</name>
    <dbReference type="NCBI Taxonomy" id="1121295"/>
    <lineage>
        <taxon>Bacteria</taxon>
        <taxon>Bacillati</taxon>
        <taxon>Bacillota</taxon>
        <taxon>Clostridia</taxon>
        <taxon>Eubacteriales</taxon>
        <taxon>Clostridiaceae</taxon>
        <taxon>Clostridium</taxon>
    </lineage>
</organism>
<evidence type="ECO:0000313" key="4">
    <source>
        <dbReference type="Proteomes" id="UP000239863"/>
    </source>
</evidence>
<protein>
    <submittedName>
        <fullName evidence="3">Diguanylate cyclase (GGDEF)-like protein</fullName>
    </submittedName>
</protein>
<evidence type="ECO:0000256" key="1">
    <source>
        <dbReference type="SAM" id="Phobius"/>
    </source>
</evidence>
<dbReference type="PANTHER" id="PTHR45138">
    <property type="entry name" value="REGULATORY COMPONENTS OF SENSORY TRANSDUCTION SYSTEM"/>
    <property type="match status" value="1"/>
</dbReference>
<comment type="caution">
    <text evidence="3">The sequence shown here is derived from an EMBL/GenBank/DDBJ whole genome shotgun (WGS) entry which is preliminary data.</text>
</comment>
<proteinExistence type="predicted"/>
<evidence type="ECO:0000259" key="2">
    <source>
        <dbReference type="PROSITE" id="PS50887"/>
    </source>
</evidence>
<dbReference type="InterPro" id="IPR000160">
    <property type="entry name" value="GGDEF_dom"/>
</dbReference>
<dbReference type="SUPFAM" id="SSF55073">
    <property type="entry name" value="Nucleotide cyclase"/>
    <property type="match status" value="1"/>
</dbReference>
<dbReference type="InterPro" id="IPR029787">
    <property type="entry name" value="Nucleotide_cyclase"/>
</dbReference>
<dbReference type="PANTHER" id="PTHR45138:SF9">
    <property type="entry name" value="DIGUANYLATE CYCLASE DGCM-RELATED"/>
    <property type="match status" value="1"/>
</dbReference>
<dbReference type="InterPro" id="IPR043128">
    <property type="entry name" value="Rev_trsase/Diguanyl_cyclase"/>
</dbReference>
<reference evidence="3 4" key="1">
    <citation type="submission" date="2018-02" db="EMBL/GenBank/DDBJ databases">
        <title>Genomic Encyclopedia of Archaeal and Bacterial Type Strains, Phase II (KMG-II): from individual species to whole genera.</title>
        <authorList>
            <person name="Goeker M."/>
        </authorList>
    </citation>
    <scope>NUCLEOTIDE SEQUENCE [LARGE SCALE GENOMIC DNA]</scope>
    <source>
        <strain evidence="3 4">DSM 15099</strain>
    </source>
</reference>
<accession>A0A2S6FYQ4</accession>
<feature type="domain" description="GGDEF" evidence="2">
    <location>
        <begin position="249"/>
        <end position="385"/>
    </location>
</feature>
<feature type="transmembrane region" description="Helical" evidence="1">
    <location>
        <begin position="143"/>
        <end position="162"/>
    </location>
</feature>
<gene>
    <name evidence="3" type="ORF">BD821_10580</name>
</gene>
<dbReference type="Gene3D" id="3.30.70.270">
    <property type="match status" value="1"/>
</dbReference>
<feature type="transmembrane region" description="Helical" evidence="1">
    <location>
        <begin position="74"/>
        <end position="93"/>
    </location>
</feature>
<keyword evidence="1" id="KW-0472">Membrane</keyword>
<dbReference type="Proteomes" id="UP000239863">
    <property type="component" value="Unassembled WGS sequence"/>
</dbReference>